<dbReference type="PANTHER" id="PTHR32347">
    <property type="entry name" value="EFFLUX SYSTEM COMPONENT YKNX-RELATED"/>
    <property type="match status" value="1"/>
</dbReference>
<organism evidence="6 7">
    <name type="scientific">Candidatus Magnetoglobus multicellularis str. Araruama</name>
    <dbReference type="NCBI Taxonomy" id="890399"/>
    <lineage>
        <taxon>Bacteria</taxon>
        <taxon>Pseudomonadati</taxon>
        <taxon>Thermodesulfobacteriota</taxon>
        <taxon>Desulfobacteria</taxon>
        <taxon>Desulfobacterales</taxon>
        <taxon>Desulfobacteraceae</taxon>
        <taxon>Candidatus Magnetoglobus</taxon>
    </lineage>
</organism>
<proteinExistence type="predicted"/>
<gene>
    <name evidence="6" type="ORF">OMM_03257</name>
</gene>
<evidence type="ECO:0000256" key="1">
    <source>
        <dbReference type="ARBA" id="ARBA00004196"/>
    </source>
</evidence>
<dbReference type="Proteomes" id="UP000189670">
    <property type="component" value="Unassembled WGS sequence"/>
</dbReference>
<dbReference type="InterPro" id="IPR029016">
    <property type="entry name" value="GAF-like_dom_sf"/>
</dbReference>
<accession>A0A1V1P6K7</accession>
<dbReference type="SMART" id="SM00065">
    <property type="entry name" value="GAF"/>
    <property type="match status" value="1"/>
</dbReference>
<keyword evidence="6" id="KW-0418">Kinase</keyword>
<dbReference type="InterPro" id="IPR050465">
    <property type="entry name" value="UPF0194_transport"/>
</dbReference>
<dbReference type="SUPFAM" id="SSF55781">
    <property type="entry name" value="GAF domain-like"/>
    <property type="match status" value="2"/>
</dbReference>
<dbReference type="Gene3D" id="2.40.30.170">
    <property type="match status" value="1"/>
</dbReference>
<feature type="compositionally biased region" description="Polar residues" evidence="4">
    <location>
        <begin position="1"/>
        <end position="25"/>
    </location>
</feature>
<keyword evidence="2 3" id="KW-0175">Coiled coil</keyword>
<feature type="coiled-coil region" evidence="3">
    <location>
        <begin position="508"/>
        <end position="561"/>
    </location>
</feature>
<dbReference type="EMBL" id="ATBP01000427">
    <property type="protein sequence ID" value="ETR70418.1"/>
    <property type="molecule type" value="Genomic_DNA"/>
</dbReference>
<feature type="domain" description="GAF" evidence="5">
    <location>
        <begin position="91"/>
        <end position="241"/>
    </location>
</feature>
<comment type="caution">
    <text evidence="6">The sequence shown here is derived from an EMBL/GenBank/DDBJ whole genome shotgun (WGS) entry which is preliminary data.</text>
</comment>
<feature type="compositionally biased region" description="Polar residues" evidence="4">
    <location>
        <begin position="38"/>
        <end position="47"/>
    </location>
</feature>
<dbReference type="Gene3D" id="3.30.450.40">
    <property type="match status" value="2"/>
</dbReference>
<dbReference type="GO" id="GO:0016301">
    <property type="term" value="F:kinase activity"/>
    <property type="evidence" value="ECO:0007669"/>
    <property type="project" value="UniProtKB-KW"/>
</dbReference>
<comment type="subcellular location">
    <subcellularLocation>
        <location evidence="1">Cell envelope</location>
    </subcellularLocation>
</comment>
<dbReference type="InterPro" id="IPR003018">
    <property type="entry name" value="GAF"/>
</dbReference>
<name>A0A1V1P6K7_9BACT</name>
<feature type="region of interest" description="Disordered" evidence="4">
    <location>
        <begin position="1"/>
        <end position="61"/>
    </location>
</feature>
<sequence>MTSTESNQNNKTGASQQVIPQNAKTNPPHKPLPPNAEANKTASSDNQKGVAPKKTPGQRMPPALEIQQLKQKLQRLELAMEISRQFSATLDVDLLMQTILDKIAIVTNAEAGSFWIKDKQTGMAICHVAVGPVKDKVLGLKLKSGTGIVGWVIENKQKTVVFDTSMDERFFNKVDEKVNFKTKSMLCVPLLVNKECVGAVSLINKKTPIGQFNNQDVEMLELLAMSGAIAIKNAQLFQSERKIKELKTLLTISREISSTLDLDRVLLAIVNLGTQVIYYKRAVIGLLDFNNKIKLAAETNSAEPDMTEPQNKQIKAIMKYVLDSGKPIHLVNFQADSPPKDVPQMVIDYLNQFELKCISIMIMADSEGQLALISMEGTYHSLVSKESNEVIDIVINQATVAIRNAQLYRSVPTRSLTGKLKSGVSKSRKSWKKSTLFLLILTVIFILMNTIQMTEKITAIVEVVPTQIMKVSALTDGVVDTIYFKEGDLVTHDQTIVKLDPSLLNLERESLIKDMNIQKGDLRRLQSEGLPYEIHLKRLEIEKLNNQIQSINKQLSFTTIAPLVDGRILTPKTSELINKQVTKGEILTELAVNDQKMIEVILAEPDVLKVRPDNMAYITLMAFPDLLIQGRVNSVSWTMIEPETEDEPEGYKAWIHSDQMNDMPQIRFGMTGKAKIITDKKTPFEIYLKPLCDRIVTEFRLKFSNKLQE</sequence>
<dbReference type="Pfam" id="PF01590">
    <property type="entry name" value="GAF"/>
    <property type="match status" value="1"/>
</dbReference>
<protein>
    <submittedName>
        <fullName evidence="6">Two-component sensor histidine kinase</fullName>
    </submittedName>
</protein>
<dbReference type="SUPFAM" id="SSF111369">
    <property type="entry name" value="HlyD-like secretion proteins"/>
    <property type="match status" value="1"/>
</dbReference>
<keyword evidence="6" id="KW-0808">Transferase</keyword>
<dbReference type="PANTHER" id="PTHR32347:SF14">
    <property type="entry name" value="EFFLUX SYSTEM COMPONENT YKNX-RELATED"/>
    <property type="match status" value="1"/>
</dbReference>
<evidence type="ECO:0000256" key="3">
    <source>
        <dbReference type="SAM" id="Coils"/>
    </source>
</evidence>
<dbReference type="AlphaFoldDB" id="A0A1V1P6K7"/>
<evidence type="ECO:0000313" key="6">
    <source>
        <dbReference type="EMBL" id="ETR70418.1"/>
    </source>
</evidence>
<evidence type="ECO:0000256" key="4">
    <source>
        <dbReference type="SAM" id="MobiDB-lite"/>
    </source>
</evidence>
<evidence type="ECO:0000256" key="2">
    <source>
        <dbReference type="ARBA" id="ARBA00023054"/>
    </source>
</evidence>
<dbReference type="GO" id="GO:0030313">
    <property type="term" value="C:cell envelope"/>
    <property type="evidence" value="ECO:0007669"/>
    <property type="project" value="UniProtKB-SubCell"/>
</dbReference>
<evidence type="ECO:0000259" key="5">
    <source>
        <dbReference type="SMART" id="SM00065"/>
    </source>
</evidence>
<evidence type="ECO:0000313" key="7">
    <source>
        <dbReference type="Proteomes" id="UP000189670"/>
    </source>
</evidence>
<reference evidence="7" key="1">
    <citation type="submission" date="2012-11" db="EMBL/GenBank/DDBJ databases">
        <authorList>
            <person name="Lucero-Rivera Y.E."/>
            <person name="Tovar-Ramirez D."/>
        </authorList>
    </citation>
    <scope>NUCLEOTIDE SEQUENCE [LARGE SCALE GENOMIC DNA]</scope>
    <source>
        <strain evidence="7">Araruama</strain>
    </source>
</reference>